<proteinExistence type="predicted"/>
<keyword evidence="3" id="KW-1185">Reference proteome</keyword>
<dbReference type="Proteomes" id="UP000530660">
    <property type="component" value="Unassembled WGS sequence"/>
</dbReference>
<sequence length="246" mass="26900">MSPSPGEKRKQSPRPILKGSKMCAKDAQGDASSVSVITDAAAVAAPEVGHVELPALGDSRTSKHIHFDEGNLQENEAERLRVERMRIDEPKTPYHDLFAESHAGLGSLSASESSETEDIGRGCYVRGVPSANAGCCDNQTALVNGGSGWTSRSSTPESSSSNASGRRLSHEEFEEKRKALYNDEYRMVRLYRQQLTNNDSNGPTVDSQHADDRDPSVDEQNSGPVTRPAPRHTRQRQRTSANLQKR</sequence>
<evidence type="ECO:0000313" key="2">
    <source>
        <dbReference type="EMBL" id="KAF6001091.1"/>
    </source>
</evidence>
<dbReference type="Pfam" id="PF04979">
    <property type="entry name" value="IPP-2"/>
    <property type="match status" value="1"/>
</dbReference>
<feature type="compositionally biased region" description="Low complexity" evidence="1">
    <location>
        <begin position="149"/>
        <end position="166"/>
    </location>
</feature>
<reference evidence="2 3" key="1">
    <citation type="journal article" date="2020" name="J. Phycol.">
        <title>Comparative genome analysis reveals Cyanidiococcus gen. nov., a new extremophilic red algal genus sister to Cyanidioschyzon (Cyanidioschyzonaceae, Rhodophyta).</title>
        <authorList>
            <person name="Liu S.-L."/>
            <person name="Chiang Y.-R."/>
            <person name="Yoon H.S."/>
            <person name="Fu H.-Y."/>
        </authorList>
    </citation>
    <scope>NUCLEOTIDE SEQUENCE [LARGE SCALE GENOMIC DNA]</scope>
    <source>
        <strain evidence="2 3">THAL066</strain>
    </source>
</reference>
<accession>A0A7J7IFI1</accession>
<evidence type="ECO:0000313" key="3">
    <source>
        <dbReference type="Proteomes" id="UP000530660"/>
    </source>
</evidence>
<feature type="region of interest" description="Disordered" evidence="1">
    <location>
        <begin position="134"/>
        <end position="173"/>
    </location>
</feature>
<feature type="compositionally biased region" description="Basic and acidic residues" evidence="1">
    <location>
        <begin position="1"/>
        <end position="10"/>
    </location>
</feature>
<comment type="caution">
    <text evidence="2">The sequence shown here is derived from an EMBL/GenBank/DDBJ whole genome shotgun (WGS) entry which is preliminary data.</text>
</comment>
<feature type="region of interest" description="Disordered" evidence="1">
    <location>
        <begin position="1"/>
        <end position="25"/>
    </location>
</feature>
<gene>
    <name evidence="2" type="ORF">F1559_002705</name>
</gene>
<dbReference type="GO" id="GO:0004864">
    <property type="term" value="F:protein phosphatase inhibitor activity"/>
    <property type="evidence" value="ECO:0007669"/>
    <property type="project" value="InterPro"/>
</dbReference>
<name>A0A7J7IFI1_9RHOD</name>
<dbReference type="EMBL" id="VWRR01000016">
    <property type="protein sequence ID" value="KAF6001091.1"/>
    <property type="molecule type" value="Genomic_DNA"/>
</dbReference>
<feature type="region of interest" description="Disordered" evidence="1">
    <location>
        <begin position="192"/>
        <end position="246"/>
    </location>
</feature>
<dbReference type="AlphaFoldDB" id="A0A7J7IFI1"/>
<dbReference type="PANTHER" id="PTHR12398:SF20">
    <property type="entry name" value="PROTEIN PHOSPHATASE 1 REGULATORY INHIBITOR SUBUNIT 2"/>
    <property type="match status" value="1"/>
</dbReference>
<dbReference type="OrthoDB" id="551302at2759"/>
<dbReference type="InterPro" id="IPR007062">
    <property type="entry name" value="PPI-2"/>
</dbReference>
<protein>
    <submittedName>
        <fullName evidence="2">Uncharacterized protein</fullName>
    </submittedName>
</protein>
<feature type="compositionally biased region" description="Polar residues" evidence="1">
    <location>
        <begin position="193"/>
        <end position="207"/>
    </location>
</feature>
<evidence type="ECO:0000256" key="1">
    <source>
        <dbReference type="SAM" id="MobiDB-lite"/>
    </source>
</evidence>
<dbReference type="PANTHER" id="PTHR12398">
    <property type="entry name" value="PROTEIN PHOSPHATASE INHIBITOR"/>
    <property type="match status" value="1"/>
</dbReference>
<dbReference type="GO" id="GO:0009966">
    <property type="term" value="P:regulation of signal transduction"/>
    <property type="evidence" value="ECO:0007669"/>
    <property type="project" value="InterPro"/>
</dbReference>
<organism evidence="2 3">
    <name type="scientific">Cyanidiococcus yangmingshanensis</name>
    <dbReference type="NCBI Taxonomy" id="2690220"/>
    <lineage>
        <taxon>Eukaryota</taxon>
        <taxon>Rhodophyta</taxon>
        <taxon>Bangiophyceae</taxon>
        <taxon>Cyanidiales</taxon>
        <taxon>Cyanidiaceae</taxon>
        <taxon>Cyanidiococcus</taxon>
    </lineage>
</organism>